<evidence type="ECO:0000256" key="6">
    <source>
        <dbReference type="ARBA" id="ARBA00023136"/>
    </source>
</evidence>
<dbReference type="InterPro" id="IPR003593">
    <property type="entry name" value="AAA+_ATPase"/>
</dbReference>
<dbReference type="PROSITE" id="PS00211">
    <property type="entry name" value="ABC_TRANSPORTER_1"/>
    <property type="match status" value="1"/>
</dbReference>
<evidence type="ECO:0000256" key="2">
    <source>
        <dbReference type="ARBA" id="ARBA00022692"/>
    </source>
</evidence>
<evidence type="ECO:0000259" key="8">
    <source>
        <dbReference type="PROSITE" id="PS50893"/>
    </source>
</evidence>
<dbReference type="GO" id="GO:0016020">
    <property type="term" value="C:membrane"/>
    <property type="evidence" value="ECO:0007669"/>
    <property type="project" value="UniProtKB-SubCell"/>
</dbReference>
<feature type="transmembrane region" description="Helical" evidence="7">
    <location>
        <begin position="166"/>
        <end position="190"/>
    </location>
</feature>
<dbReference type="PANTHER" id="PTHR19229">
    <property type="entry name" value="ATP-BINDING CASSETTE TRANSPORTER SUBFAMILY A ABCA"/>
    <property type="match status" value="1"/>
</dbReference>
<feature type="transmembrane region" description="Helical" evidence="7">
    <location>
        <begin position="1038"/>
        <end position="1058"/>
    </location>
</feature>
<feature type="transmembrane region" description="Helical" evidence="7">
    <location>
        <begin position="235"/>
        <end position="253"/>
    </location>
</feature>
<dbReference type="PROSITE" id="PS50893">
    <property type="entry name" value="ABC_TRANSPORTER_2"/>
    <property type="match status" value="1"/>
</dbReference>
<dbReference type="OMA" id="DIMNHIF"/>
<evidence type="ECO:0000256" key="7">
    <source>
        <dbReference type="SAM" id="Phobius"/>
    </source>
</evidence>
<dbReference type="SUPFAM" id="SSF52540">
    <property type="entry name" value="P-loop containing nucleoside triphosphate hydrolases"/>
    <property type="match status" value="1"/>
</dbReference>
<dbReference type="Gene3D" id="3.40.50.300">
    <property type="entry name" value="P-loop containing nucleotide triphosphate hydrolases"/>
    <property type="match status" value="1"/>
</dbReference>
<proteinExistence type="predicted"/>
<feature type="transmembrane region" description="Helical" evidence="7">
    <location>
        <begin position="766"/>
        <end position="786"/>
    </location>
</feature>
<keyword evidence="10" id="KW-1185">Reference proteome</keyword>
<evidence type="ECO:0000313" key="10">
    <source>
        <dbReference type="Proteomes" id="UP000318571"/>
    </source>
</evidence>
<keyword evidence="4" id="KW-0067">ATP-binding</keyword>
<evidence type="ECO:0000313" key="9">
    <source>
        <dbReference type="EMBL" id="TRY70235.1"/>
    </source>
</evidence>
<feature type="transmembrane region" description="Helical" evidence="7">
    <location>
        <begin position="206"/>
        <end position="229"/>
    </location>
</feature>
<keyword evidence="2 7" id="KW-0812">Transmembrane</keyword>
<keyword evidence="6 7" id="KW-0472">Membrane</keyword>
<feature type="transmembrane region" description="Helical" evidence="7">
    <location>
        <begin position="116"/>
        <end position="137"/>
    </location>
</feature>
<protein>
    <recommendedName>
        <fullName evidence="8">ABC transporter domain-containing protein</fullName>
    </recommendedName>
</protein>
<dbReference type="STRING" id="6832.A0A553NXS2"/>
<dbReference type="InterPro" id="IPR027417">
    <property type="entry name" value="P-loop_NTPase"/>
</dbReference>
<dbReference type="AlphaFoldDB" id="A0A553NXS2"/>
<dbReference type="GO" id="GO:0005524">
    <property type="term" value="F:ATP binding"/>
    <property type="evidence" value="ECO:0007669"/>
    <property type="project" value="UniProtKB-KW"/>
</dbReference>
<dbReference type="EMBL" id="VCGU01000009">
    <property type="protein sequence ID" value="TRY70235.1"/>
    <property type="molecule type" value="Genomic_DNA"/>
</dbReference>
<dbReference type="Pfam" id="PF00005">
    <property type="entry name" value="ABC_tran"/>
    <property type="match status" value="1"/>
</dbReference>
<dbReference type="SMART" id="SM00382">
    <property type="entry name" value="AAA"/>
    <property type="match status" value="1"/>
</dbReference>
<evidence type="ECO:0000256" key="5">
    <source>
        <dbReference type="ARBA" id="ARBA00022989"/>
    </source>
</evidence>
<name>A0A553NXS2_TIGCA</name>
<evidence type="ECO:0000256" key="3">
    <source>
        <dbReference type="ARBA" id="ARBA00022741"/>
    </source>
</evidence>
<feature type="transmembrane region" description="Helical" evidence="7">
    <location>
        <begin position="956"/>
        <end position="980"/>
    </location>
</feature>
<feature type="transmembrane region" description="Helical" evidence="7">
    <location>
        <begin position="1070"/>
        <end position="1091"/>
    </location>
</feature>
<evidence type="ECO:0000256" key="4">
    <source>
        <dbReference type="ARBA" id="ARBA00022840"/>
    </source>
</evidence>
<organism evidence="9 10">
    <name type="scientific">Tigriopus californicus</name>
    <name type="common">Marine copepod</name>
    <dbReference type="NCBI Taxonomy" id="6832"/>
    <lineage>
        <taxon>Eukaryota</taxon>
        <taxon>Metazoa</taxon>
        <taxon>Ecdysozoa</taxon>
        <taxon>Arthropoda</taxon>
        <taxon>Crustacea</taxon>
        <taxon>Multicrustacea</taxon>
        <taxon>Hexanauplia</taxon>
        <taxon>Copepoda</taxon>
        <taxon>Harpacticoida</taxon>
        <taxon>Harpacticidae</taxon>
        <taxon>Tigriopus</taxon>
    </lineage>
</organism>
<dbReference type="GO" id="GO:0005319">
    <property type="term" value="F:lipid transporter activity"/>
    <property type="evidence" value="ECO:0007669"/>
    <property type="project" value="TreeGrafter"/>
</dbReference>
<dbReference type="InterPro" id="IPR017871">
    <property type="entry name" value="ABC_transporter-like_CS"/>
</dbReference>
<sequence>MDLYNGEFYGGVVFRPDFDYGPDGQVPDLHYTMRFEPEYSNLETNLVFPIFQLSGPGYAASSYDEIVKFQNLIDLAYMEIASKQPLLPNTTRDLCRLPFMPSEQIMPYPAYLENNVAIFLGFMLPMFTILSFCFIVPPLMKRIVHEKQTGVKELMKLMGLPSWMHWVSWFLNAIITSLITILIIVLLVCVEWKPDTGRVFDYSDPFMIFIFFLIYAMPLILMLFAISTFFDSPNLALATGVIVHVLTFIGPATSINDEVYMTMAFGSKMALAIMPNVGLWWGIKILTIEEGKGSGLQWNTLFDRPEPSDPMTMGVVWAMLLADMLIYGLIIWYVDAVLPGKYGVEKKWYFPFQKSYWFPSQNKGGSMDLGKNPPDNACDDMIEDEPQGDPGIRVSKLMKTFRSLTGAPFTAVNGVSFSAFTGQITALLGHNGAGKTTTMSVLTGMYSMTGGQATIFGCDIASQMDRIRQHLGLCPQHNMLFTDLNVREHLLFFGMLKGLSRREANLDAAKYIKFLNLEAKTNELSSNLSGGMKRKVNLGIALIGNSQVVMLDEPTSGMDPEARRGIWDLLQLEKRHRTILLTTHFMEEADVLGDRILIMSAGQIKCSGSPMFLKRRFGNGYSLTMSRGPKCNIAEAREFIRAHISEAELKGQASGELIFQLPDDQSSKFPQLFGALNDEKDRLGVLNFGLSVTTMEDVFLKVGQMSEYTEDSQEMVDIDLADDRDQATSSAKSLTTKPRLTGRSLRHRELGGLLKKRIIYTWRRKILYIIMMLIPSLYGLICQLVVNDTKTPLAKFKPREFDMSNYPEPIVFASGSKDIPEARALSTTFKSLVFSGAEIIEANNLTETILQGGQENIAEYRGRYILAADFKPMPEFYFGDDCSSLTAKILTLDSVYNSVPNHARPLAKNLLSNTLLTYLEQNSTPSHTITTGSHPLPLNLKWRFEILSQEFISPYVFAYGVALPQGMGVLIAAFVIFPLLERVSGAKQVQLMTGLHPAIFWLSNILWDFLLYIVGMIIMMAIIFGLDREQTFLAGEAAGVTLLLIGLFGLGSVPMAYVFSYTCESAASGFALLIILNVLSGAIGPTGVWILRFFGDYNDTRGLVIASDVIRYIFTLFPAFPMSRSIMALVQIQEKNNLCDIGIKTDTLTAW</sequence>
<comment type="caution">
    <text evidence="9">The sequence shown here is derived from an EMBL/GenBank/DDBJ whole genome shotgun (WGS) entry which is preliminary data.</text>
</comment>
<keyword evidence="3" id="KW-0547">Nucleotide-binding</keyword>
<dbReference type="PANTHER" id="PTHR19229:SF250">
    <property type="entry name" value="ABC TRANSPORTER DOMAIN-CONTAINING PROTEIN-RELATED"/>
    <property type="match status" value="1"/>
</dbReference>
<feature type="transmembrane region" description="Helical" evidence="7">
    <location>
        <begin position="315"/>
        <end position="338"/>
    </location>
</feature>
<feature type="transmembrane region" description="Helical" evidence="7">
    <location>
        <begin position="1001"/>
        <end position="1026"/>
    </location>
</feature>
<dbReference type="InterPro" id="IPR003439">
    <property type="entry name" value="ABC_transporter-like_ATP-bd"/>
</dbReference>
<keyword evidence="5 7" id="KW-1133">Transmembrane helix</keyword>
<feature type="domain" description="ABC transporter" evidence="8">
    <location>
        <begin position="392"/>
        <end position="626"/>
    </location>
</feature>
<reference evidence="9 10" key="1">
    <citation type="journal article" date="2018" name="Nat. Ecol. Evol.">
        <title>Genomic signatures of mitonuclear coevolution across populations of Tigriopus californicus.</title>
        <authorList>
            <person name="Barreto F.S."/>
            <person name="Watson E.T."/>
            <person name="Lima T.G."/>
            <person name="Willett C.S."/>
            <person name="Edmands S."/>
            <person name="Li W."/>
            <person name="Burton R.S."/>
        </authorList>
    </citation>
    <scope>NUCLEOTIDE SEQUENCE [LARGE SCALE GENOMIC DNA]</scope>
    <source>
        <strain evidence="9 10">San Diego</strain>
    </source>
</reference>
<comment type="subcellular location">
    <subcellularLocation>
        <location evidence="1">Membrane</location>
        <topology evidence="1">Multi-pass membrane protein</topology>
    </subcellularLocation>
</comment>
<dbReference type="FunFam" id="3.40.50.300:FF:000933">
    <property type="entry name" value="ABC transporter A family member 7"/>
    <property type="match status" value="1"/>
</dbReference>
<dbReference type="InterPro" id="IPR013525">
    <property type="entry name" value="ABC2_TM"/>
</dbReference>
<dbReference type="Pfam" id="PF12698">
    <property type="entry name" value="ABC2_membrane_3"/>
    <property type="match status" value="2"/>
</dbReference>
<dbReference type="Proteomes" id="UP000318571">
    <property type="component" value="Chromosome 9"/>
</dbReference>
<dbReference type="GO" id="GO:0140359">
    <property type="term" value="F:ABC-type transporter activity"/>
    <property type="evidence" value="ECO:0007669"/>
    <property type="project" value="InterPro"/>
</dbReference>
<dbReference type="GO" id="GO:0016887">
    <property type="term" value="F:ATP hydrolysis activity"/>
    <property type="evidence" value="ECO:0007669"/>
    <property type="project" value="InterPro"/>
</dbReference>
<accession>A0A553NXS2</accession>
<dbReference type="InterPro" id="IPR026082">
    <property type="entry name" value="ABCA"/>
</dbReference>
<dbReference type="CDD" id="cd03263">
    <property type="entry name" value="ABC_subfamily_A"/>
    <property type="match status" value="1"/>
</dbReference>
<feature type="transmembrane region" description="Helical" evidence="7">
    <location>
        <begin position="265"/>
        <end position="283"/>
    </location>
</feature>
<feature type="transmembrane region" description="Helical" evidence="7">
    <location>
        <begin position="1103"/>
        <end position="1120"/>
    </location>
</feature>
<gene>
    <name evidence="9" type="ORF">TCAL_12705</name>
</gene>
<evidence type="ECO:0000256" key="1">
    <source>
        <dbReference type="ARBA" id="ARBA00004141"/>
    </source>
</evidence>